<accession>W6UID3</accession>
<reference evidence="1 2" key="1">
    <citation type="journal article" date="2013" name="Nat. Genet.">
        <title>The genome of the hydatid tapeworm Echinococcus granulosus.</title>
        <authorList>
            <person name="Zheng H."/>
            <person name="Zhang W."/>
            <person name="Zhang L."/>
            <person name="Zhang Z."/>
            <person name="Li J."/>
            <person name="Lu G."/>
            <person name="Zhu Y."/>
            <person name="Wang Y."/>
            <person name="Huang Y."/>
            <person name="Liu J."/>
            <person name="Kang H."/>
            <person name="Chen J."/>
            <person name="Wang L."/>
            <person name="Chen A."/>
            <person name="Yu S."/>
            <person name="Gao Z."/>
            <person name="Jin L."/>
            <person name="Gu W."/>
            <person name="Wang Z."/>
            <person name="Zhao L."/>
            <person name="Shi B."/>
            <person name="Wen H."/>
            <person name="Lin R."/>
            <person name="Jones M.K."/>
            <person name="Brejova B."/>
            <person name="Vinar T."/>
            <person name="Zhao G."/>
            <person name="McManus D.P."/>
            <person name="Chen Z."/>
            <person name="Zhou Y."/>
            <person name="Wang S."/>
        </authorList>
    </citation>
    <scope>NUCLEOTIDE SEQUENCE [LARGE SCALE GENOMIC DNA]</scope>
</reference>
<gene>
    <name evidence="1" type="ORF">EGR_07229</name>
</gene>
<dbReference type="CTD" id="36342944"/>
<dbReference type="AlphaFoldDB" id="W6UID3"/>
<organism evidence="1 2">
    <name type="scientific">Echinococcus granulosus</name>
    <name type="common">Hydatid tapeworm</name>
    <dbReference type="NCBI Taxonomy" id="6210"/>
    <lineage>
        <taxon>Eukaryota</taxon>
        <taxon>Metazoa</taxon>
        <taxon>Spiralia</taxon>
        <taxon>Lophotrochozoa</taxon>
        <taxon>Platyhelminthes</taxon>
        <taxon>Cestoda</taxon>
        <taxon>Eucestoda</taxon>
        <taxon>Cyclophyllidea</taxon>
        <taxon>Taeniidae</taxon>
        <taxon>Echinococcus</taxon>
        <taxon>Echinococcus granulosus group</taxon>
    </lineage>
</organism>
<dbReference type="GeneID" id="36342944"/>
<name>W6UID3_ECHGR</name>
<sequence>MHSISKMTEEKPPWISKIQHLIEMNTPLFKQRPLKERKFYSFGNNERLNSQHLKKMLKASVPLEMLAAFENAYFKQTSNLNSLNTSQLRQTATDQLQGGETVTFYRKLGCLDKMPNTHDTNYANNLHKLLLFTEWNRVRGQKEKTNHLFKFCAIEVKWKLEDYMSHLKSTHCRNILTILDILLKEKCMNIRTGLCQNECISIPCNYFLIWFNFQTEELLKI</sequence>
<dbReference type="KEGG" id="egl:EGR_07229"/>
<dbReference type="Proteomes" id="UP000019149">
    <property type="component" value="Unassembled WGS sequence"/>
</dbReference>
<dbReference type="EMBL" id="APAU02000073">
    <property type="protein sequence ID" value="EUB57867.1"/>
    <property type="molecule type" value="Genomic_DNA"/>
</dbReference>
<evidence type="ECO:0000313" key="1">
    <source>
        <dbReference type="EMBL" id="EUB57867.1"/>
    </source>
</evidence>
<dbReference type="RefSeq" id="XP_024349063.1">
    <property type="nucleotide sequence ID" value="XM_024496478.1"/>
</dbReference>
<protein>
    <submittedName>
        <fullName evidence="1">Uncharacterized protein</fullName>
    </submittedName>
</protein>
<evidence type="ECO:0000313" key="2">
    <source>
        <dbReference type="Proteomes" id="UP000019149"/>
    </source>
</evidence>
<keyword evidence="2" id="KW-1185">Reference proteome</keyword>
<proteinExistence type="predicted"/>
<comment type="caution">
    <text evidence="1">The sequence shown here is derived from an EMBL/GenBank/DDBJ whole genome shotgun (WGS) entry which is preliminary data.</text>
</comment>